<dbReference type="AlphaFoldDB" id="A0A482ZJ37"/>
<evidence type="ECO:0000256" key="3">
    <source>
        <dbReference type="ARBA" id="ARBA00022737"/>
    </source>
</evidence>
<evidence type="ECO:0000256" key="1">
    <source>
        <dbReference type="ARBA" id="ARBA00004613"/>
    </source>
</evidence>
<name>A0A482ZJ37_9ARAC</name>
<reference evidence="8" key="1">
    <citation type="submission" date="2017-03" db="EMBL/GenBank/DDBJ databases">
        <authorList>
            <person name="QRISCLOUD D."/>
        </authorList>
    </citation>
    <scope>NUCLEOTIDE SEQUENCE</scope>
</reference>
<dbReference type="PROSITE" id="PS51162">
    <property type="entry name" value="THYROGLOBULIN_1_2"/>
    <property type="match status" value="2"/>
</dbReference>
<dbReference type="InterPro" id="IPR000716">
    <property type="entry name" value="Thyroglobulin_1"/>
</dbReference>
<reference evidence="8" key="2">
    <citation type="submission" date="2019-04" db="EMBL/GenBank/DDBJ databases">
        <title>Unravelling the molecular evolution of spider venoms.</title>
        <authorList>
            <person name="Pineda S."/>
        </authorList>
    </citation>
    <scope>NUCLEOTIDE SEQUENCE</scope>
</reference>
<dbReference type="CDD" id="cd00191">
    <property type="entry name" value="TY"/>
    <property type="match status" value="1"/>
</dbReference>
<feature type="domain" description="Thyroglobulin type-1" evidence="7">
    <location>
        <begin position="99"/>
        <end position="145"/>
    </location>
</feature>
<evidence type="ECO:0000256" key="2">
    <source>
        <dbReference type="ARBA" id="ARBA00022525"/>
    </source>
</evidence>
<comment type="subcellular location">
    <subcellularLocation>
        <location evidence="1">Secreted</location>
    </subcellularLocation>
</comment>
<evidence type="ECO:0000256" key="5">
    <source>
        <dbReference type="PROSITE-ProRule" id="PRU00500"/>
    </source>
</evidence>
<proteinExistence type="predicted"/>
<accession>A0A482ZJ37</accession>
<feature type="disulfide bond" evidence="5">
    <location>
        <begin position="67"/>
        <end position="87"/>
    </location>
</feature>
<comment type="caution">
    <text evidence="5">Lacks conserved residue(s) required for the propagation of feature annotation.</text>
</comment>
<organism evidence="8">
    <name type="scientific">Liphistius malayanus</name>
    <dbReference type="NCBI Taxonomy" id="1203467"/>
    <lineage>
        <taxon>Eukaryota</taxon>
        <taxon>Metazoa</taxon>
        <taxon>Ecdysozoa</taxon>
        <taxon>Arthropoda</taxon>
        <taxon>Chelicerata</taxon>
        <taxon>Arachnida</taxon>
        <taxon>Araneae</taxon>
        <taxon>Mesothelae</taxon>
        <taxon>Liphistiidae</taxon>
        <taxon>Liphistius</taxon>
    </lineage>
</organism>
<keyword evidence="4 5" id="KW-1015">Disulfide bond</keyword>
<dbReference type="GO" id="GO:0005615">
    <property type="term" value="C:extracellular space"/>
    <property type="evidence" value="ECO:0007669"/>
    <property type="project" value="TreeGrafter"/>
</dbReference>
<dbReference type="InterPro" id="IPR051950">
    <property type="entry name" value="Dev_reg/Prot_inhib"/>
</dbReference>
<dbReference type="PANTHER" id="PTHR12352">
    <property type="entry name" value="SECRETED MODULAR CALCIUM-BINDING PROTEIN"/>
    <property type="match status" value="1"/>
</dbReference>
<keyword evidence="2" id="KW-0964">Secreted</keyword>
<feature type="signal peptide" evidence="6">
    <location>
        <begin position="1"/>
        <end position="18"/>
    </location>
</feature>
<evidence type="ECO:0000313" key="8">
    <source>
        <dbReference type="EMBL" id="SMD30082.1"/>
    </source>
</evidence>
<sequence>MLLHIVFVVVLLAVSAKSDDEVTDCQRHQQLMANSVNSPVTWDITCDSEGNYNALQCTHQTPKWCRCFTKTGNLASHPSRRIRKCDCYLKKYEAENTGATACKIPRCKSDGSFHPKQCCPTTNKCWCVNEQGEKLNEPTTETLTC</sequence>
<evidence type="ECO:0000259" key="7">
    <source>
        <dbReference type="PROSITE" id="PS51162"/>
    </source>
</evidence>
<dbReference type="EMBL" id="HAGQ01000009">
    <property type="protein sequence ID" value="SMD30082.1"/>
    <property type="molecule type" value="Transcribed_RNA"/>
</dbReference>
<protein>
    <submittedName>
        <fullName evidence="8">U32-Liphistoxin-Lm1a_1</fullName>
    </submittedName>
</protein>
<dbReference type="PANTHER" id="PTHR12352:SF3">
    <property type="entry name" value="NIDOGEN-2"/>
    <property type="match status" value="1"/>
</dbReference>
<feature type="disulfide bond" evidence="5">
    <location>
        <begin position="118"/>
        <end position="125"/>
    </location>
</feature>
<dbReference type="SUPFAM" id="SSF57610">
    <property type="entry name" value="Thyroglobulin type-1 domain"/>
    <property type="match status" value="2"/>
</dbReference>
<dbReference type="GO" id="GO:0005604">
    <property type="term" value="C:basement membrane"/>
    <property type="evidence" value="ECO:0007669"/>
    <property type="project" value="TreeGrafter"/>
</dbReference>
<keyword evidence="6" id="KW-0732">Signal</keyword>
<feature type="domain" description="Thyroglobulin type-1" evidence="7">
    <location>
        <begin position="22"/>
        <end position="87"/>
    </location>
</feature>
<feature type="chain" id="PRO_5019864993" evidence="6">
    <location>
        <begin position="19"/>
        <end position="145"/>
    </location>
</feature>
<evidence type="ECO:0000256" key="4">
    <source>
        <dbReference type="ARBA" id="ARBA00023157"/>
    </source>
</evidence>
<dbReference type="GO" id="GO:0007160">
    <property type="term" value="P:cell-matrix adhesion"/>
    <property type="evidence" value="ECO:0007669"/>
    <property type="project" value="TreeGrafter"/>
</dbReference>
<keyword evidence="3" id="KW-0677">Repeat</keyword>
<evidence type="ECO:0000256" key="6">
    <source>
        <dbReference type="SAM" id="SignalP"/>
    </source>
</evidence>
<dbReference type="InterPro" id="IPR036857">
    <property type="entry name" value="Thyroglobulin_1_sf"/>
</dbReference>
<dbReference type="SMART" id="SM00211">
    <property type="entry name" value="TY"/>
    <property type="match status" value="1"/>
</dbReference>
<dbReference type="Pfam" id="PF00086">
    <property type="entry name" value="Thyroglobulin_1"/>
    <property type="match status" value="1"/>
</dbReference>
<dbReference type="Gene3D" id="4.10.800.10">
    <property type="entry name" value="Thyroglobulin type-1"/>
    <property type="match status" value="2"/>
</dbReference>